<reference evidence="3 4" key="2">
    <citation type="submission" date="2024-05" db="EMBL/GenBank/DDBJ databases">
        <authorList>
            <person name="Chen Y."/>
            <person name="Shah S."/>
            <person name="Dougan E. K."/>
            <person name="Thang M."/>
            <person name="Chan C."/>
        </authorList>
    </citation>
    <scope>NUCLEOTIDE SEQUENCE [LARGE SCALE GENOMIC DNA]</scope>
</reference>
<feature type="transmembrane region" description="Helical" evidence="1">
    <location>
        <begin position="20"/>
        <end position="42"/>
    </location>
</feature>
<keyword evidence="4" id="KW-1185">Reference proteome</keyword>
<proteinExistence type="predicted"/>
<organism evidence="2">
    <name type="scientific">Cladocopium goreaui</name>
    <dbReference type="NCBI Taxonomy" id="2562237"/>
    <lineage>
        <taxon>Eukaryota</taxon>
        <taxon>Sar</taxon>
        <taxon>Alveolata</taxon>
        <taxon>Dinophyceae</taxon>
        <taxon>Suessiales</taxon>
        <taxon>Symbiodiniaceae</taxon>
        <taxon>Cladocopium</taxon>
    </lineage>
</organism>
<dbReference type="Proteomes" id="UP001152797">
    <property type="component" value="Unassembled WGS sequence"/>
</dbReference>
<keyword evidence="1" id="KW-1133">Transmembrane helix</keyword>
<evidence type="ECO:0000256" key="1">
    <source>
        <dbReference type="SAM" id="Phobius"/>
    </source>
</evidence>
<comment type="caution">
    <text evidence="2">The sequence shown here is derived from an EMBL/GenBank/DDBJ whole genome shotgun (WGS) entry which is preliminary data.</text>
</comment>
<dbReference type="EMBL" id="CAMXCT030000587">
    <property type="protein sequence ID" value="CAL4768110.1"/>
    <property type="molecule type" value="Genomic_DNA"/>
</dbReference>
<keyword evidence="1 3" id="KW-0812">Transmembrane</keyword>
<accession>A0A9P1BYQ3</accession>
<dbReference type="OrthoDB" id="10530756at2759"/>
<sequence>MGPFLPAFYTARYVEIHSPTLSLLWLLCGGAVVLWTLLVSLLGQHAYVERHVPNVDVAFWQDRSVDGSWWPNLTSPASYCGMSFSAAYSDGMTWGSERIECIRPENEVSTLFYATSNQVEVAFSLAEGSDPQYNTSEVYLYEAIEKSTIVFEVSFSTARETAPHVSKCQAFGPDGTPFASRYEQLVPDTDYGPGYLMLSIEDVLAAAGRNMADIGSEAAPLRVSGLEIVARVDVRNYQVPYSWPFVSWNPWQLRDASHIDCTVHFDVLRDQFKVVQWFYEGRKPIALQHGLRLAVIGTGSIGYFSFGQLATQVLLGFTAFGLAQTCLDYGWFYLHRQAATIAGRAFSRLDLERILTHDERHELAKADSAHAVQEQRAAASKKGN</sequence>
<dbReference type="EMBL" id="CAMXCT010000587">
    <property type="protein sequence ID" value="CAI3980798.1"/>
    <property type="molecule type" value="Genomic_DNA"/>
</dbReference>
<keyword evidence="1" id="KW-0472">Membrane</keyword>
<name>A0A9P1BYQ3_9DINO</name>
<protein>
    <submittedName>
        <fullName evidence="3">Transmembrane protein 231</fullName>
    </submittedName>
</protein>
<evidence type="ECO:0000313" key="2">
    <source>
        <dbReference type="EMBL" id="CAI3980798.1"/>
    </source>
</evidence>
<evidence type="ECO:0000313" key="4">
    <source>
        <dbReference type="Proteomes" id="UP001152797"/>
    </source>
</evidence>
<dbReference type="AlphaFoldDB" id="A0A9P1BYQ3"/>
<gene>
    <name evidence="2" type="ORF">C1SCF055_LOCUS8653</name>
</gene>
<dbReference type="EMBL" id="CAMXCT020000587">
    <property type="protein sequence ID" value="CAL1134173.1"/>
    <property type="molecule type" value="Genomic_DNA"/>
</dbReference>
<reference evidence="2" key="1">
    <citation type="submission" date="2022-10" db="EMBL/GenBank/DDBJ databases">
        <authorList>
            <person name="Chen Y."/>
            <person name="Dougan E. K."/>
            <person name="Chan C."/>
            <person name="Rhodes N."/>
            <person name="Thang M."/>
        </authorList>
    </citation>
    <scope>NUCLEOTIDE SEQUENCE</scope>
</reference>
<evidence type="ECO:0000313" key="3">
    <source>
        <dbReference type="EMBL" id="CAL4768110.1"/>
    </source>
</evidence>